<dbReference type="PANTHER" id="PTHR30055:SF234">
    <property type="entry name" value="HTH-TYPE TRANSCRIPTIONAL REGULATOR BETI"/>
    <property type="match status" value="1"/>
</dbReference>
<evidence type="ECO:0000256" key="3">
    <source>
        <dbReference type="ARBA" id="ARBA00023163"/>
    </source>
</evidence>
<dbReference type="AlphaFoldDB" id="A0A7Z0IQR2"/>
<sequence>MATPKTLRTRARILDVALDLFERQGYDATTVSQIAEAAGITQMTFFRHFPTKDAVLVTDPYDPLIAEAVGTQPLGLPPLQRVRGGFLSALAGIAAVEDATARRRVAIVARHPSLRAAVATSTQDTQDAIVERLAADGTPRLDAVIATAAVLAAVTAALLSWADPDSVALDDSTSLEDLVRHALDQLTPATGERP</sequence>
<evidence type="ECO:0000256" key="4">
    <source>
        <dbReference type="PROSITE-ProRule" id="PRU00335"/>
    </source>
</evidence>
<dbReference type="Gene3D" id="1.10.357.10">
    <property type="entry name" value="Tetracycline Repressor, domain 2"/>
    <property type="match status" value="1"/>
</dbReference>
<proteinExistence type="predicted"/>
<dbReference type="GO" id="GO:0000976">
    <property type="term" value="F:transcription cis-regulatory region binding"/>
    <property type="evidence" value="ECO:0007669"/>
    <property type="project" value="TreeGrafter"/>
</dbReference>
<feature type="DNA-binding region" description="H-T-H motif" evidence="4">
    <location>
        <begin position="30"/>
        <end position="49"/>
    </location>
</feature>
<dbReference type="Proteomes" id="UP000564496">
    <property type="component" value="Unassembled WGS sequence"/>
</dbReference>
<reference evidence="6 7" key="1">
    <citation type="submission" date="2020-07" db="EMBL/GenBank/DDBJ databases">
        <title>Sequencing the genomes of 1000 actinobacteria strains.</title>
        <authorList>
            <person name="Klenk H.-P."/>
        </authorList>
    </citation>
    <scope>NUCLEOTIDE SEQUENCE [LARGE SCALE GENOMIC DNA]</scope>
    <source>
        <strain evidence="6 7">DSM 26487</strain>
    </source>
</reference>
<gene>
    <name evidence="6" type="ORF">BJ988_000852</name>
</gene>
<evidence type="ECO:0000313" key="6">
    <source>
        <dbReference type="EMBL" id="NYI76204.1"/>
    </source>
</evidence>
<dbReference type="Pfam" id="PF17754">
    <property type="entry name" value="TetR_C_14"/>
    <property type="match status" value="1"/>
</dbReference>
<name>A0A7Z0IQR2_9ACTN</name>
<evidence type="ECO:0000256" key="1">
    <source>
        <dbReference type="ARBA" id="ARBA00023015"/>
    </source>
</evidence>
<keyword evidence="3" id="KW-0804">Transcription</keyword>
<dbReference type="InterPro" id="IPR050109">
    <property type="entry name" value="HTH-type_TetR-like_transc_reg"/>
</dbReference>
<dbReference type="InterPro" id="IPR009057">
    <property type="entry name" value="Homeodomain-like_sf"/>
</dbReference>
<dbReference type="GO" id="GO:0003700">
    <property type="term" value="F:DNA-binding transcription factor activity"/>
    <property type="evidence" value="ECO:0007669"/>
    <property type="project" value="TreeGrafter"/>
</dbReference>
<evidence type="ECO:0000313" key="7">
    <source>
        <dbReference type="Proteomes" id="UP000564496"/>
    </source>
</evidence>
<feature type="domain" description="HTH tetR-type" evidence="5">
    <location>
        <begin position="7"/>
        <end position="67"/>
    </location>
</feature>
<accession>A0A7Z0IQR2</accession>
<dbReference type="SUPFAM" id="SSF46689">
    <property type="entry name" value="Homeodomain-like"/>
    <property type="match status" value="1"/>
</dbReference>
<dbReference type="PROSITE" id="PS50977">
    <property type="entry name" value="HTH_TETR_2"/>
    <property type="match status" value="1"/>
</dbReference>
<dbReference type="Pfam" id="PF00440">
    <property type="entry name" value="TetR_N"/>
    <property type="match status" value="1"/>
</dbReference>
<keyword evidence="2 4" id="KW-0238">DNA-binding</keyword>
<dbReference type="RefSeq" id="WP_179656871.1">
    <property type="nucleotide sequence ID" value="NZ_JACBZR010000001.1"/>
</dbReference>
<evidence type="ECO:0000256" key="2">
    <source>
        <dbReference type="ARBA" id="ARBA00023125"/>
    </source>
</evidence>
<comment type="caution">
    <text evidence="6">The sequence shown here is derived from an EMBL/GenBank/DDBJ whole genome shotgun (WGS) entry which is preliminary data.</text>
</comment>
<dbReference type="PRINTS" id="PR00455">
    <property type="entry name" value="HTHTETR"/>
</dbReference>
<protein>
    <submittedName>
        <fullName evidence="6">AcrR family transcriptional regulator</fullName>
    </submittedName>
</protein>
<keyword evidence="1" id="KW-0805">Transcription regulation</keyword>
<keyword evidence="7" id="KW-1185">Reference proteome</keyword>
<dbReference type="InterPro" id="IPR041347">
    <property type="entry name" value="MftR_C"/>
</dbReference>
<dbReference type="EMBL" id="JACBZR010000001">
    <property type="protein sequence ID" value="NYI76204.1"/>
    <property type="molecule type" value="Genomic_DNA"/>
</dbReference>
<dbReference type="Gene3D" id="1.10.10.60">
    <property type="entry name" value="Homeodomain-like"/>
    <property type="match status" value="1"/>
</dbReference>
<dbReference type="InterPro" id="IPR001647">
    <property type="entry name" value="HTH_TetR"/>
</dbReference>
<dbReference type="PANTHER" id="PTHR30055">
    <property type="entry name" value="HTH-TYPE TRANSCRIPTIONAL REGULATOR RUTR"/>
    <property type="match status" value="1"/>
</dbReference>
<evidence type="ECO:0000259" key="5">
    <source>
        <dbReference type="PROSITE" id="PS50977"/>
    </source>
</evidence>
<organism evidence="6 7">
    <name type="scientific">Nocardioides panzhihuensis</name>
    <dbReference type="NCBI Taxonomy" id="860243"/>
    <lineage>
        <taxon>Bacteria</taxon>
        <taxon>Bacillati</taxon>
        <taxon>Actinomycetota</taxon>
        <taxon>Actinomycetes</taxon>
        <taxon>Propionibacteriales</taxon>
        <taxon>Nocardioidaceae</taxon>
        <taxon>Nocardioides</taxon>
    </lineage>
</organism>